<dbReference type="GO" id="GO:0003700">
    <property type="term" value="F:DNA-binding transcription factor activity"/>
    <property type="evidence" value="ECO:0007669"/>
    <property type="project" value="InterPro"/>
</dbReference>
<evidence type="ECO:0000256" key="3">
    <source>
        <dbReference type="ARBA" id="ARBA00023125"/>
    </source>
</evidence>
<dbReference type="AlphaFoldDB" id="A0A4D6M485"/>
<keyword evidence="9" id="KW-1185">Reference proteome</keyword>
<dbReference type="Gene3D" id="3.30.730.10">
    <property type="entry name" value="AP2/ERF domain"/>
    <property type="match status" value="1"/>
</dbReference>
<comment type="subcellular location">
    <subcellularLocation>
        <location evidence="1">Nucleus</location>
    </subcellularLocation>
</comment>
<evidence type="ECO:0000256" key="4">
    <source>
        <dbReference type="ARBA" id="ARBA00023163"/>
    </source>
</evidence>
<evidence type="ECO:0000256" key="5">
    <source>
        <dbReference type="ARBA" id="ARBA00023242"/>
    </source>
</evidence>
<dbReference type="EMBL" id="CP039350">
    <property type="protein sequence ID" value="QCD95560.1"/>
    <property type="molecule type" value="Genomic_DNA"/>
</dbReference>
<evidence type="ECO:0000313" key="8">
    <source>
        <dbReference type="EMBL" id="QCD95560.1"/>
    </source>
</evidence>
<name>A0A4D6M485_VIGUN</name>
<dbReference type="Pfam" id="PF12049">
    <property type="entry name" value="DUF3531"/>
    <property type="match status" value="1"/>
</dbReference>
<evidence type="ECO:0000256" key="1">
    <source>
        <dbReference type="ARBA" id="ARBA00004123"/>
    </source>
</evidence>
<dbReference type="PANTHER" id="PTHR37375">
    <property type="entry name" value="EXPRESSED PROTEIN"/>
    <property type="match status" value="1"/>
</dbReference>
<keyword evidence="2" id="KW-0805">Transcription regulation</keyword>
<evidence type="ECO:0000313" key="9">
    <source>
        <dbReference type="Proteomes" id="UP000501690"/>
    </source>
</evidence>
<evidence type="ECO:0000259" key="7">
    <source>
        <dbReference type="PROSITE" id="PS51032"/>
    </source>
</evidence>
<reference evidence="8 9" key="1">
    <citation type="submission" date="2019-04" db="EMBL/GenBank/DDBJ databases">
        <title>An improved genome assembly and genetic linkage map for asparagus bean, Vigna unguiculata ssp. sesquipedialis.</title>
        <authorList>
            <person name="Xia Q."/>
            <person name="Zhang R."/>
            <person name="Dong Y."/>
        </authorList>
    </citation>
    <scope>NUCLEOTIDE SEQUENCE [LARGE SCALE GENOMIC DNA]</scope>
    <source>
        <tissue evidence="8">Leaf</tissue>
    </source>
</reference>
<dbReference type="Proteomes" id="UP000501690">
    <property type="component" value="Linkage Group LG6"/>
</dbReference>
<feature type="region of interest" description="Disordered" evidence="6">
    <location>
        <begin position="110"/>
        <end position="133"/>
    </location>
</feature>
<keyword evidence="3" id="KW-0238">DNA-binding</keyword>
<dbReference type="InterPro" id="IPR016177">
    <property type="entry name" value="DNA-bd_dom_sf"/>
</dbReference>
<dbReference type="GO" id="GO:0003677">
    <property type="term" value="F:DNA binding"/>
    <property type="evidence" value="ECO:0007669"/>
    <property type="project" value="UniProtKB-KW"/>
</dbReference>
<gene>
    <name evidence="8" type="ORF">DEO72_LG6g254</name>
</gene>
<keyword evidence="4" id="KW-0804">Transcription</keyword>
<accession>A0A4D6M485</accession>
<dbReference type="PROSITE" id="PS51032">
    <property type="entry name" value="AP2_ERF"/>
    <property type="match status" value="1"/>
</dbReference>
<feature type="domain" description="AP2/ERF" evidence="7">
    <location>
        <begin position="166"/>
        <end position="229"/>
    </location>
</feature>
<keyword evidence="5" id="KW-0539">Nucleus</keyword>
<organism evidence="8 9">
    <name type="scientific">Vigna unguiculata</name>
    <name type="common">Cowpea</name>
    <dbReference type="NCBI Taxonomy" id="3917"/>
    <lineage>
        <taxon>Eukaryota</taxon>
        <taxon>Viridiplantae</taxon>
        <taxon>Streptophyta</taxon>
        <taxon>Embryophyta</taxon>
        <taxon>Tracheophyta</taxon>
        <taxon>Spermatophyta</taxon>
        <taxon>Magnoliopsida</taxon>
        <taxon>eudicotyledons</taxon>
        <taxon>Gunneridae</taxon>
        <taxon>Pentapetalae</taxon>
        <taxon>rosids</taxon>
        <taxon>fabids</taxon>
        <taxon>Fabales</taxon>
        <taxon>Fabaceae</taxon>
        <taxon>Papilionoideae</taxon>
        <taxon>50 kb inversion clade</taxon>
        <taxon>NPAAA clade</taxon>
        <taxon>indigoferoid/millettioid clade</taxon>
        <taxon>Phaseoleae</taxon>
        <taxon>Vigna</taxon>
    </lineage>
</organism>
<feature type="compositionally biased region" description="Polar residues" evidence="6">
    <location>
        <begin position="110"/>
        <end position="120"/>
    </location>
</feature>
<protein>
    <submittedName>
        <fullName evidence="8">AP2-like factor</fullName>
    </submittedName>
</protein>
<dbReference type="SUPFAM" id="SSF54171">
    <property type="entry name" value="DNA-binding domain"/>
    <property type="match status" value="1"/>
</dbReference>
<dbReference type="PANTHER" id="PTHR37375:SF1">
    <property type="entry name" value="DUF2470 DOMAIN-CONTAINING PROTEIN"/>
    <property type="match status" value="1"/>
</dbReference>
<dbReference type="InterPro" id="IPR021920">
    <property type="entry name" value="DUF3531"/>
</dbReference>
<sequence length="488" mass="54286">MFMVRNNSNLLMICDSLLITVKTHSRQDLKPKSTAIDTTPESPGEGRGSTKRVLIWLPKQLVARALCIEEGNDCLLYTSHYAGVPRRRQREHETCLDLVGKTIGSKSSVSVSYTHLTTPESPGEGRGSTKRREHETCLDLVGKTIGSKSSVSVSYTHLTTPESPGEGRGSTKRVLIWCNEDGFEAFVWDKSDPGEKGRTGAYSTEVDAAKAHDLVSIRIGGLKALTNFHVRCYSKDMDEMRRMSKWDYICAVRGKGSTHTSKVNYIVRRGQPYLWVPENDMHNVNTIIDERGSFAVASPFPGPLGALLKSLKKLPPRIALSGDVLPLKEEKAKSLAEKLQEVKVSEQKAIKEFSYTVSGVLSSSASRTSRSDNLQGLLGDNERYTVYRFKTSFNPTDSYIWFELYGPPSDRDVNLIGNVIQSWYVMGRLGAFNSSNLQITNSSMEFHPLYDADKGFKVMPSSFHDINDIESHDNWGRVWIAAVATGLS</sequence>
<dbReference type="InterPro" id="IPR036955">
    <property type="entry name" value="AP2/ERF_dom_sf"/>
</dbReference>
<evidence type="ECO:0000256" key="2">
    <source>
        <dbReference type="ARBA" id="ARBA00023015"/>
    </source>
</evidence>
<feature type="region of interest" description="Disordered" evidence="6">
    <location>
        <begin position="29"/>
        <end position="49"/>
    </location>
</feature>
<dbReference type="GO" id="GO:0005634">
    <property type="term" value="C:nucleus"/>
    <property type="evidence" value="ECO:0007669"/>
    <property type="project" value="UniProtKB-SubCell"/>
</dbReference>
<proteinExistence type="predicted"/>
<dbReference type="InterPro" id="IPR001471">
    <property type="entry name" value="AP2/ERF_dom"/>
</dbReference>
<evidence type="ECO:0000256" key="6">
    <source>
        <dbReference type="SAM" id="MobiDB-lite"/>
    </source>
</evidence>